<keyword evidence="1" id="KW-0808">Transferase</keyword>
<dbReference type="STRING" id="6945.B7P818"/>
<keyword evidence="2" id="KW-0548">Nucleotidyltransferase</keyword>
<evidence type="ECO:0000313" key="9">
    <source>
        <dbReference type="Proteomes" id="UP000001555"/>
    </source>
</evidence>
<evidence type="ECO:0000256" key="5">
    <source>
        <dbReference type="ARBA" id="ARBA00022801"/>
    </source>
</evidence>
<evidence type="ECO:0000256" key="1">
    <source>
        <dbReference type="ARBA" id="ARBA00022679"/>
    </source>
</evidence>
<dbReference type="PANTHER" id="PTHR37984:SF5">
    <property type="entry name" value="PROTEIN NYNRIN-LIKE"/>
    <property type="match status" value="1"/>
</dbReference>
<evidence type="ECO:0000256" key="2">
    <source>
        <dbReference type="ARBA" id="ARBA00022695"/>
    </source>
</evidence>
<dbReference type="EMBL" id="DS654802">
    <property type="protein sequence ID" value="EEC02740.1"/>
    <property type="molecule type" value="Genomic_DNA"/>
</dbReference>
<dbReference type="Gene3D" id="2.40.70.10">
    <property type="entry name" value="Acid Proteases"/>
    <property type="match status" value="1"/>
</dbReference>
<dbReference type="GO" id="GO:0004190">
    <property type="term" value="F:aspartic-type endopeptidase activity"/>
    <property type="evidence" value="ECO:0007669"/>
    <property type="project" value="InterPro"/>
</dbReference>
<keyword evidence="5" id="KW-0378">Hydrolase</keyword>
<keyword evidence="9" id="KW-1185">Reference proteome</keyword>
<dbReference type="SUPFAM" id="SSF50630">
    <property type="entry name" value="Acid proteases"/>
    <property type="match status" value="1"/>
</dbReference>
<dbReference type="InParanoid" id="B7P818"/>
<dbReference type="EMBL" id="ABJB010636639">
    <property type="status" value="NOT_ANNOTATED_CDS"/>
    <property type="molecule type" value="Genomic_DNA"/>
</dbReference>
<dbReference type="VEuPathDB" id="VectorBase:ISCI002096"/>
<evidence type="ECO:0000256" key="3">
    <source>
        <dbReference type="ARBA" id="ARBA00022722"/>
    </source>
</evidence>
<proteinExistence type="predicted"/>
<accession>B7P818</accession>
<dbReference type="PROSITE" id="PS50175">
    <property type="entry name" value="ASP_PROT_RETROV"/>
    <property type="match status" value="1"/>
</dbReference>
<dbReference type="PANTHER" id="PTHR37984">
    <property type="entry name" value="PROTEIN CBG26694"/>
    <property type="match status" value="1"/>
</dbReference>
<evidence type="ECO:0000256" key="4">
    <source>
        <dbReference type="ARBA" id="ARBA00022759"/>
    </source>
</evidence>
<dbReference type="InterPro" id="IPR021109">
    <property type="entry name" value="Peptidase_aspartic_dom_sf"/>
</dbReference>
<evidence type="ECO:0000313" key="8">
    <source>
        <dbReference type="EnsemblMetazoa" id="ISCW002096-PA"/>
    </source>
</evidence>
<evidence type="ECO:0000259" key="6">
    <source>
        <dbReference type="PROSITE" id="PS50175"/>
    </source>
</evidence>
<dbReference type="GO" id="GO:0016779">
    <property type="term" value="F:nucleotidyltransferase activity"/>
    <property type="evidence" value="ECO:0007669"/>
    <property type="project" value="UniProtKB-KW"/>
</dbReference>
<reference evidence="7 9" key="1">
    <citation type="submission" date="2008-03" db="EMBL/GenBank/DDBJ databases">
        <title>Annotation of Ixodes scapularis.</title>
        <authorList>
            <consortium name="Ixodes scapularis Genome Project Consortium"/>
            <person name="Caler E."/>
            <person name="Hannick L.I."/>
            <person name="Bidwell S."/>
            <person name="Joardar V."/>
            <person name="Thiagarajan M."/>
            <person name="Amedeo P."/>
            <person name="Galinsky K.J."/>
            <person name="Schobel S."/>
            <person name="Inman J."/>
            <person name="Hostetler J."/>
            <person name="Miller J."/>
            <person name="Hammond M."/>
            <person name="Megy K."/>
            <person name="Lawson D."/>
            <person name="Kodira C."/>
            <person name="Sutton G."/>
            <person name="Meyer J."/>
            <person name="Hill C.A."/>
            <person name="Birren B."/>
            <person name="Nene V."/>
            <person name="Collins F."/>
            <person name="Alarcon-Chaidez F."/>
            <person name="Wikel S."/>
            <person name="Strausberg R."/>
        </authorList>
    </citation>
    <scope>NUCLEOTIDE SEQUENCE [LARGE SCALE GENOMIC DNA]</scope>
    <source>
        <strain evidence="9">Wikel</strain>
        <strain evidence="7">Wikel colony</strain>
    </source>
</reference>
<feature type="non-terminal residue" evidence="7">
    <location>
        <position position="178"/>
    </location>
</feature>
<name>B7P818_IXOSC</name>
<dbReference type="InterPro" id="IPR001995">
    <property type="entry name" value="Peptidase_A2_cat"/>
</dbReference>
<dbReference type="Pfam" id="PF00077">
    <property type="entry name" value="RVP"/>
    <property type="match status" value="1"/>
</dbReference>
<dbReference type="AlphaFoldDB" id="B7P818"/>
<dbReference type="GO" id="GO:0006508">
    <property type="term" value="P:proteolysis"/>
    <property type="evidence" value="ECO:0007669"/>
    <property type="project" value="InterPro"/>
</dbReference>
<organism>
    <name type="scientific">Ixodes scapularis</name>
    <name type="common">Black-legged tick</name>
    <name type="synonym">Deer tick</name>
    <dbReference type="NCBI Taxonomy" id="6945"/>
    <lineage>
        <taxon>Eukaryota</taxon>
        <taxon>Metazoa</taxon>
        <taxon>Ecdysozoa</taxon>
        <taxon>Arthropoda</taxon>
        <taxon>Chelicerata</taxon>
        <taxon>Arachnida</taxon>
        <taxon>Acari</taxon>
        <taxon>Parasitiformes</taxon>
        <taxon>Ixodida</taxon>
        <taxon>Ixodoidea</taxon>
        <taxon>Ixodidae</taxon>
        <taxon>Ixodinae</taxon>
        <taxon>Ixodes</taxon>
    </lineage>
</organism>
<dbReference type="InterPro" id="IPR018061">
    <property type="entry name" value="Retropepsins"/>
</dbReference>
<dbReference type="InterPro" id="IPR050951">
    <property type="entry name" value="Retrovirus_Pol_polyprotein"/>
</dbReference>
<feature type="domain" description="Peptidase A2" evidence="6">
    <location>
        <begin position="48"/>
        <end position="130"/>
    </location>
</feature>
<feature type="non-terminal residue" evidence="7">
    <location>
        <position position="1"/>
    </location>
</feature>
<dbReference type="GO" id="GO:0004519">
    <property type="term" value="F:endonuclease activity"/>
    <property type="evidence" value="ECO:0007669"/>
    <property type="project" value="UniProtKB-KW"/>
</dbReference>
<keyword evidence="3" id="KW-0540">Nuclease</keyword>
<dbReference type="VEuPathDB" id="VectorBase:ISCW002096"/>
<dbReference type="HOGENOM" id="CLU_1514266_0_0_1"/>
<evidence type="ECO:0000313" key="7">
    <source>
        <dbReference type="EMBL" id="EEC02740.1"/>
    </source>
</evidence>
<sequence length="178" mass="20040">PRVSVTTNCSRCVSGRRVWQACVWQACPNQNLGTPAMVITVLLNGKKVLTELDTRAAVSVMSETECAKHFPHASIRKANVKLVTCIGTPVAIKEIVDVEVHYHDQCFHFPLVIAKKSEGARMPTLFGRDWLSKIKIRWHEVVQVKALAAEMIPLTEKYRHVFEPAYGKIRGFKASIRM</sequence>
<dbReference type="PaxDb" id="6945-B7P818"/>
<keyword evidence="4" id="KW-0255">Endonuclease</keyword>
<reference evidence="8" key="2">
    <citation type="submission" date="2020-05" db="UniProtKB">
        <authorList>
            <consortium name="EnsemblMetazoa"/>
        </authorList>
    </citation>
    <scope>IDENTIFICATION</scope>
    <source>
        <strain evidence="8">wikel</strain>
    </source>
</reference>
<dbReference type="EnsemblMetazoa" id="ISCW002096-RA">
    <property type="protein sequence ID" value="ISCW002096-PA"/>
    <property type="gene ID" value="ISCW002096"/>
</dbReference>
<protein>
    <recommendedName>
        <fullName evidence="6">Peptidase A2 domain-containing protein</fullName>
    </recommendedName>
</protein>
<gene>
    <name evidence="7" type="ORF">IscW_ISCW002096</name>
</gene>
<dbReference type="Proteomes" id="UP000001555">
    <property type="component" value="Unassembled WGS sequence"/>
</dbReference>